<proteinExistence type="predicted"/>
<feature type="compositionally biased region" description="Basic and acidic residues" evidence="1">
    <location>
        <begin position="231"/>
        <end position="247"/>
    </location>
</feature>
<dbReference type="OrthoDB" id="7479084at2759"/>
<evidence type="ECO:0000313" key="3">
    <source>
        <dbReference type="Proteomes" id="UP000269221"/>
    </source>
</evidence>
<gene>
    <name evidence="2" type="ORF">DUI87_29301</name>
</gene>
<accession>A0A3M0J2E6</accession>
<feature type="compositionally biased region" description="Basic and acidic residues" evidence="1">
    <location>
        <begin position="1"/>
        <end position="14"/>
    </location>
</feature>
<organism evidence="2 3">
    <name type="scientific">Hirundo rustica rustica</name>
    <dbReference type="NCBI Taxonomy" id="333673"/>
    <lineage>
        <taxon>Eukaryota</taxon>
        <taxon>Metazoa</taxon>
        <taxon>Chordata</taxon>
        <taxon>Craniata</taxon>
        <taxon>Vertebrata</taxon>
        <taxon>Euteleostomi</taxon>
        <taxon>Archelosauria</taxon>
        <taxon>Archosauria</taxon>
        <taxon>Dinosauria</taxon>
        <taxon>Saurischia</taxon>
        <taxon>Theropoda</taxon>
        <taxon>Coelurosauria</taxon>
        <taxon>Aves</taxon>
        <taxon>Neognathae</taxon>
        <taxon>Neoaves</taxon>
        <taxon>Telluraves</taxon>
        <taxon>Australaves</taxon>
        <taxon>Passeriformes</taxon>
        <taxon>Sylvioidea</taxon>
        <taxon>Hirundinidae</taxon>
        <taxon>Hirundo</taxon>
    </lineage>
</organism>
<evidence type="ECO:0000313" key="2">
    <source>
        <dbReference type="EMBL" id="RMB94490.1"/>
    </source>
</evidence>
<keyword evidence="3" id="KW-1185">Reference proteome</keyword>
<dbReference type="AlphaFoldDB" id="A0A3M0J2E6"/>
<reference evidence="2 3" key="1">
    <citation type="submission" date="2018-07" db="EMBL/GenBank/DDBJ databases">
        <title>A high quality draft genome assembly of the barn swallow (H. rustica rustica).</title>
        <authorList>
            <person name="Formenti G."/>
            <person name="Chiara M."/>
            <person name="Poveda L."/>
            <person name="Francoijs K.-J."/>
            <person name="Bonisoli-Alquati A."/>
            <person name="Canova L."/>
            <person name="Gianfranceschi L."/>
            <person name="Horner D.S."/>
            <person name="Saino N."/>
        </authorList>
    </citation>
    <scope>NUCLEOTIDE SEQUENCE [LARGE SCALE GENOMIC DNA]</scope>
    <source>
        <strain evidence="2">Chelidonia</strain>
        <tissue evidence="2">Blood</tissue>
    </source>
</reference>
<dbReference type="Proteomes" id="UP000269221">
    <property type="component" value="Unassembled WGS sequence"/>
</dbReference>
<comment type="caution">
    <text evidence="2">The sequence shown here is derived from an EMBL/GenBank/DDBJ whole genome shotgun (WGS) entry which is preliminary data.</text>
</comment>
<feature type="compositionally biased region" description="Low complexity" evidence="1">
    <location>
        <begin position="203"/>
        <end position="213"/>
    </location>
</feature>
<name>A0A3M0J2E6_HIRRU</name>
<evidence type="ECO:0000256" key="1">
    <source>
        <dbReference type="SAM" id="MobiDB-lite"/>
    </source>
</evidence>
<dbReference type="EMBL" id="QRBI01000197">
    <property type="protein sequence ID" value="RMB94490.1"/>
    <property type="molecule type" value="Genomic_DNA"/>
</dbReference>
<feature type="region of interest" description="Disordered" evidence="1">
    <location>
        <begin position="1"/>
        <end position="26"/>
    </location>
</feature>
<protein>
    <submittedName>
        <fullName evidence="2">Uncharacterized protein</fullName>
    </submittedName>
</protein>
<feature type="region of interest" description="Disordered" evidence="1">
    <location>
        <begin position="124"/>
        <end position="256"/>
    </location>
</feature>
<sequence length="256" mass="27494">MGEWRGVGRERDGTGRAGLSRVPSAAADRTLSVPCLSLVSAVLVARAPRKALGSSSINARPPLPSRRDHVQFLAMIVDSPVFGVQPPAVDRGSEFRLVGKDGMQRDCGKLMELNKAKCNVLSLGPGHPKPKHKLGGKGIEHSPGCPKTPVPGGILPHSGETPPAEVTPAQRFQQRKDVELLEPVQRRSQRSSKGWSPSSLEPGWESWGYSSGESSRETLEALPVLKGAPGELERTLDQGLEGQDKGEWLPTAREQS</sequence>